<dbReference type="Proteomes" id="UP000280368">
    <property type="component" value="Unassembled WGS sequence"/>
</dbReference>
<dbReference type="RefSeq" id="WP_121926288.1">
    <property type="nucleotide sequence ID" value="NZ_CBCSGA010000013.1"/>
</dbReference>
<comment type="caution">
    <text evidence="2">The sequence shown here is derived from an EMBL/GenBank/DDBJ whole genome shotgun (WGS) entry which is preliminary data.</text>
</comment>
<organism evidence="2 3">
    <name type="scientific">Flavobacterium weaverense</name>
    <dbReference type="NCBI Taxonomy" id="271156"/>
    <lineage>
        <taxon>Bacteria</taxon>
        <taxon>Pseudomonadati</taxon>
        <taxon>Bacteroidota</taxon>
        <taxon>Flavobacteriia</taxon>
        <taxon>Flavobacteriales</taxon>
        <taxon>Flavobacteriaceae</taxon>
        <taxon>Flavobacterium</taxon>
    </lineage>
</organism>
<protein>
    <submittedName>
        <fullName evidence="2">Uncharacterized protein</fullName>
    </submittedName>
</protein>
<accession>A0A3L9ZLS1</accession>
<reference evidence="2 3" key="1">
    <citation type="submission" date="2018-10" db="EMBL/GenBank/DDBJ databases">
        <title>Genomic Encyclopedia of Archaeal and Bacterial Type Strains, Phase II (KMG-II): from individual species to whole genera.</title>
        <authorList>
            <person name="Goeker M."/>
        </authorList>
    </citation>
    <scope>NUCLEOTIDE SEQUENCE [LARGE SCALE GENOMIC DNA]</scope>
    <source>
        <strain evidence="2 3">DSM 19727</strain>
    </source>
</reference>
<keyword evidence="3" id="KW-1185">Reference proteome</keyword>
<keyword evidence="1" id="KW-1133">Transmembrane helix</keyword>
<evidence type="ECO:0000256" key="1">
    <source>
        <dbReference type="SAM" id="Phobius"/>
    </source>
</evidence>
<feature type="transmembrane region" description="Helical" evidence="1">
    <location>
        <begin position="12"/>
        <end position="32"/>
    </location>
</feature>
<keyword evidence="1" id="KW-0472">Membrane</keyword>
<keyword evidence="1" id="KW-0812">Transmembrane</keyword>
<evidence type="ECO:0000313" key="2">
    <source>
        <dbReference type="EMBL" id="RMA73117.1"/>
    </source>
</evidence>
<proteinExistence type="predicted"/>
<evidence type="ECO:0000313" key="3">
    <source>
        <dbReference type="Proteomes" id="UP000280368"/>
    </source>
</evidence>
<dbReference type="EMBL" id="REFH01000011">
    <property type="protein sequence ID" value="RMA73117.1"/>
    <property type="molecule type" value="Genomic_DNA"/>
</dbReference>
<gene>
    <name evidence="2" type="ORF">BC961_2723</name>
</gene>
<dbReference type="OrthoDB" id="1179309at2"/>
<name>A0A3L9ZLS1_9FLAO</name>
<dbReference type="AlphaFoldDB" id="A0A3L9ZLS1"/>
<sequence length="60" mass="6950">MYVLLTPQDSYFVEYLIGTLVLSSSIYEAMIFEDLDTAQKFKEMLLITCELQTSVSTFIR</sequence>